<sequence length="137" mass="15045">MDHRPFRRIRQPTTPLERGLFRLYQLVSPGTLFVTICFIGYVVIGFSLSFVGIYEPAYPVMGFTDPFFTILSFLTGLFISTMSGTLAVLTLLLSPNDSKANFVVMVSFIALGFGAATMRVTFGAVQACLAEIVISLQ</sequence>
<name>A0ABD5X7X6_9EURY</name>
<organism evidence="2 3">
    <name type="scientific">Halovenus rubra</name>
    <dbReference type="NCBI Taxonomy" id="869890"/>
    <lineage>
        <taxon>Archaea</taxon>
        <taxon>Methanobacteriati</taxon>
        <taxon>Methanobacteriota</taxon>
        <taxon>Stenosarchaea group</taxon>
        <taxon>Halobacteria</taxon>
        <taxon>Halobacteriales</taxon>
        <taxon>Haloarculaceae</taxon>
        <taxon>Halovenus</taxon>
    </lineage>
</organism>
<evidence type="ECO:0000256" key="1">
    <source>
        <dbReference type="SAM" id="Phobius"/>
    </source>
</evidence>
<dbReference type="AlphaFoldDB" id="A0ABD5X7X6"/>
<dbReference type="Proteomes" id="UP001596414">
    <property type="component" value="Unassembled WGS sequence"/>
</dbReference>
<keyword evidence="1" id="KW-0812">Transmembrane</keyword>
<comment type="caution">
    <text evidence="2">The sequence shown here is derived from an EMBL/GenBank/DDBJ whole genome shotgun (WGS) entry which is preliminary data.</text>
</comment>
<keyword evidence="1" id="KW-1133">Transmembrane helix</keyword>
<dbReference type="EMBL" id="JBHSZQ010000024">
    <property type="protein sequence ID" value="MFC7126609.1"/>
    <property type="molecule type" value="Genomic_DNA"/>
</dbReference>
<accession>A0ABD5X7X6</accession>
<gene>
    <name evidence="2" type="ORF">ACFQJ7_11265</name>
</gene>
<evidence type="ECO:0000313" key="3">
    <source>
        <dbReference type="Proteomes" id="UP001596414"/>
    </source>
</evidence>
<keyword evidence="1" id="KW-0472">Membrane</keyword>
<feature type="transmembrane region" description="Helical" evidence="1">
    <location>
        <begin position="66"/>
        <end position="93"/>
    </location>
</feature>
<reference evidence="2 3" key="1">
    <citation type="journal article" date="2014" name="Int. J. Syst. Evol. Microbiol.">
        <title>Complete genome sequence of Corynebacterium casei LMG S-19264T (=DSM 44701T), isolated from a smear-ripened cheese.</title>
        <authorList>
            <consortium name="US DOE Joint Genome Institute (JGI-PGF)"/>
            <person name="Walter F."/>
            <person name="Albersmeier A."/>
            <person name="Kalinowski J."/>
            <person name="Ruckert C."/>
        </authorList>
    </citation>
    <scope>NUCLEOTIDE SEQUENCE [LARGE SCALE GENOMIC DNA]</scope>
    <source>
        <strain evidence="2 3">CGMCC 4.7215</strain>
    </source>
</reference>
<evidence type="ECO:0000313" key="2">
    <source>
        <dbReference type="EMBL" id="MFC7126609.1"/>
    </source>
</evidence>
<protein>
    <submittedName>
        <fullName evidence="2">Uncharacterized protein</fullName>
    </submittedName>
</protein>
<proteinExistence type="predicted"/>
<feature type="transmembrane region" description="Helical" evidence="1">
    <location>
        <begin position="32"/>
        <end position="54"/>
    </location>
</feature>
<feature type="transmembrane region" description="Helical" evidence="1">
    <location>
        <begin position="100"/>
        <end position="122"/>
    </location>
</feature>
<dbReference type="RefSeq" id="WP_267638913.1">
    <property type="nucleotide sequence ID" value="NZ_JAODIY010000045.1"/>
</dbReference>